<gene>
    <name evidence="3" type="ORF">STAS_28476</name>
</gene>
<keyword evidence="4" id="KW-1185">Reference proteome</keyword>
<evidence type="ECO:0000313" key="4">
    <source>
        <dbReference type="Proteomes" id="UP000325081"/>
    </source>
</evidence>
<name>A0A5A7R194_STRAF</name>
<keyword evidence="1" id="KW-0732">Signal</keyword>
<dbReference type="Proteomes" id="UP000325081">
    <property type="component" value="Unassembled WGS sequence"/>
</dbReference>
<evidence type="ECO:0000259" key="2">
    <source>
        <dbReference type="Pfam" id="PF05922"/>
    </source>
</evidence>
<dbReference type="EMBL" id="BKCP01009515">
    <property type="protein sequence ID" value="GER51118.1"/>
    <property type="molecule type" value="Genomic_DNA"/>
</dbReference>
<evidence type="ECO:0000313" key="3">
    <source>
        <dbReference type="EMBL" id="GER51118.1"/>
    </source>
</evidence>
<feature type="signal peptide" evidence="1">
    <location>
        <begin position="1"/>
        <end position="20"/>
    </location>
</feature>
<organism evidence="3 4">
    <name type="scientific">Striga asiatica</name>
    <name type="common">Asiatic witchweed</name>
    <name type="synonym">Buchnera asiatica</name>
    <dbReference type="NCBI Taxonomy" id="4170"/>
    <lineage>
        <taxon>Eukaryota</taxon>
        <taxon>Viridiplantae</taxon>
        <taxon>Streptophyta</taxon>
        <taxon>Embryophyta</taxon>
        <taxon>Tracheophyta</taxon>
        <taxon>Spermatophyta</taxon>
        <taxon>Magnoliopsida</taxon>
        <taxon>eudicotyledons</taxon>
        <taxon>Gunneridae</taxon>
        <taxon>Pentapetalae</taxon>
        <taxon>asterids</taxon>
        <taxon>lamiids</taxon>
        <taxon>Lamiales</taxon>
        <taxon>Orobanchaceae</taxon>
        <taxon>Buchnereae</taxon>
        <taxon>Striga</taxon>
    </lineage>
</organism>
<dbReference type="Gene3D" id="3.30.70.80">
    <property type="entry name" value="Peptidase S8 propeptide/proteinase inhibitor I9"/>
    <property type="match status" value="1"/>
</dbReference>
<keyword evidence="3" id="KW-0378">Hydrolase</keyword>
<dbReference type="Pfam" id="PF05922">
    <property type="entry name" value="Inhibitor_I9"/>
    <property type="match status" value="1"/>
</dbReference>
<comment type="caution">
    <text evidence="3">The sequence shown here is derived from an EMBL/GenBank/DDBJ whole genome shotgun (WGS) entry which is preliminary data.</text>
</comment>
<dbReference type="GO" id="GO:0006508">
    <property type="term" value="P:proteolysis"/>
    <property type="evidence" value="ECO:0007669"/>
    <property type="project" value="UniProtKB-KW"/>
</dbReference>
<dbReference type="GO" id="GO:0008233">
    <property type="term" value="F:peptidase activity"/>
    <property type="evidence" value="ECO:0007669"/>
    <property type="project" value="UniProtKB-KW"/>
</dbReference>
<dbReference type="OrthoDB" id="1738212at2759"/>
<dbReference type="AlphaFoldDB" id="A0A5A7R194"/>
<dbReference type="InterPro" id="IPR010259">
    <property type="entry name" value="S8pro/Inhibitor_I9"/>
</dbReference>
<protein>
    <submittedName>
        <fullName evidence="3">Subtilisin-like protease</fullName>
    </submittedName>
</protein>
<feature type="chain" id="PRO_5022700797" evidence="1">
    <location>
        <begin position="21"/>
        <end position="103"/>
    </location>
</feature>
<evidence type="ECO:0000256" key="1">
    <source>
        <dbReference type="SAM" id="SignalP"/>
    </source>
</evidence>
<dbReference type="InterPro" id="IPR037045">
    <property type="entry name" value="S8pro/Inhibitor_I9_sf"/>
</dbReference>
<reference evidence="4" key="1">
    <citation type="journal article" date="2019" name="Curr. Biol.">
        <title>Genome Sequence of Striga asiatica Provides Insight into the Evolution of Plant Parasitism.</title>
        <authorList>
            <person name="Yoshida S."/>
            <person name="Kim S."/>
            <person name="Wafula E.K."/>
            <person name="Tanskanen J."/>
            <person name="Kim Y.M."/>
            <person name="Honaas L."/>
            <person name="Yang Z."/>
            <person name="Spallek T."/>
            <person name="Conn C.E."/>
            <person name="Ichihashi Y."/>
            <person name="Cheong K."/>
            <person name="Cui S."/>
            <person name="Der J.P."/>
            <person name="Gundlach H."/>
            <person name="Jiao Y."/>
            <person name="Hori C."/>
            <person name="Ishida J.K."/>
            <person name="Kasahara H."/>
            <person name="Kiba T."/>
            <person name="Kim M.S."/>
            <person name="Koo N."/>
            <person name="Laohavisit A."/>
            <person name="Lee Y.H."/>
            <person name="Lumba S."/>
            <person name="McCourt P."/>
            <person name="Mortimer J.C."/>
            <person name="Mutuku J.M."/>
            <person name="Nomura T."/>
            <person name="Sasaki-Sekimoto Y."/>
            <person name="Seto Y."/>
            <person name="Wang Y."/>
            <person name="Wakatake T."/>
            <person name="Sakakibara H."/>
            <person name="Demura T."/>
            <person name="Yamaguchi S."/>
            <person name="Yoneyama K."/>
            <person name="Manabe R.I."/>
            <person name="Nelson D.C."/>
            <person name="Schulman A.H."/>
            <person name="Timko M.P."/>
            <person name="dePamphilis C.W."/>
            <person name="Choi D."/>
            <person name="Shirasu K."/>
        </authorList>
    </citation>
    <scope>NUCLEOTIDE SEQUENCE [LARGE SCALE GENOMIC DNA]</scope>
    <source>
        <strain evidence="4">cv. UVA1</strain>
    </source>
</reference>
<feature type="domain" description="Inhibitor I9" evidence="2">
    <location>
        <begin position="28"/>
        <end position="83"/>
    </location>
</feature>
<accession>A0A5A7R194</accession>
<keyword evidence="3" id="KW-0645">Protease</keyword>
<sequence>MASIFLTTIVCVMLCISARASSESSLQTYIIHVEEPNADLLKDLPTYYESFLPVADTLSSEAPRPRIIYSYRHVLTGFAARLDGRLHICVAGQKPIPPHHLFP</sequence>
<proteinExistence type="predicted"/>